<evidence type="ECO:0000256" key="6">
    <source>
        <dbReference type="ARBA" id="ARBA00022989"/>
    </source>
</evidence>
<evidence type="ECO:0000256" key="9">
    <source>
        <dbReference type="ARBA" id="ARBA00023209"/>
    </source>
</evidence>
<feature type="transmembrane region" description="Helical" evidence="12">
    <location>
        <begin position="163"/>
        <end position="190"/>
    </location>
</feature>
<dbReference type="RefSeq" id="WP_260653228.1">
    <property type="nucleotide sequence ID" value="NZ_CP104275.1"/>
</dbReference>
<dbReference type="Proteomes" id="UP001059859">
    <property type="component" value="Chromosome"/>
</dbReference>
<dbReference type="PIRSF" id="PIRSF000847">
    <property type="entry name" value="Phos_ph_gly_syn"/>
    <property type="match status" value="1"/>
</dbReference>
<sequence length="213" mass="22862">MIRFIGAGARPDTELTVLERFWTLPNLVTVLRFLGIPLFVLFVSEDRYGSAFLTLVAVGSTDWIDGYLARRLNQVSTTGQWLDPVADRLALIIVAATFVVDGIAPVWLILSIAVPDAVLIVNSLLLFHGNPDLPVSLVGKIRTALLLLGAPLLLLGRVDGYDYQWLCSAGSAVLALGCIGHVAAAAGYLVAAWRKYLHQRGSVYAGTGTGYAP</sequence>
<dbReference type="PANTHER" id="PTHR14269">
    <property type="entry name" value="CDP-DIACYLGLYCEROL--GLYCEROL-3-PHOSPHATE 3-PHOSPHATIDYLTRANSFERASE-RELATED"/>
    <property type="match status" value="1"/>
</dbReference>
<evidence type="ECO:0000256" key="12">
    <source>
        <dbReference type="SAM" id="Phobius"/>
    </source>
</evidence>
<dbReference type="EMBL" id="CP104275">
    <property type="protein sequence ID" value="UWX98074.1"/>
    <property type="molecule type" value="Genomic_DNA"/>
</dbReference>
<evidence type="ECO:0000256" key="5">
    <source>
        <dbReference type="ARBA" id="ARBA00022692"/>
    </source>
</evidence>
<evidence type="ECO:0000256" key="2">
    <source>
        <dbReference type="ARBA" id="ARBA00010441"/>
    </source>
</evidence>
<feature type="transmembrane region" description="Helical" evidence="12">
    <location>
        <begin position="139"/>
        <end position="157"/>
    </location>
</feature>
<proteinExistence type="inferred from homology"/>
<protein>
    <submittedName>
        <fullName evidence="13">CDP-alcohol phosphatidyltransferase family protein</fullName>
    </submittedName>
</protein>
<keyword evidence="5 12" id="KW-0812">Transmembrane</keyword>
<evidence type="ECO:0000256" key="1">
    <source>
        <dbReference type="ARBA" id="ARBA00004141"/>
    </source>
</evidence>
<keyword evidence="9" id="KW-0594">Phospholipid biosynthesis</keyword>
<evidence type="ECO:0000256" key="11">
    <source>
        <dbReference type="RuleBase" id="RU003750"/>
    </source>
</evidence>
<keyword evidence="14" id="KW-1185">Reference proteome</keyword>
<evidence type="ECO:0000256" key="3">
    <source>
        <dbReference type="ARBA" id="ARBA00022516"/>
    </source>
</evidence>
<organism evidence="13 14">
    <name type="scientific">Arthrobacter zhaoxinii</name>
    <dbReference type="NCBI Taxonomy" id="2964616"/>
    <lineage>
        <taxon>Bacteria</taxon>
        <taxon>Bacillati</taxon>
        <taxon>Actinomycetota</taxon>
        <taxon>Actinomycetes</taxon>
        <taxon>Micrococcales</taxon>
        <taxon>Micrococcaceae</taxon>
        <taxon>Arthrobacter</taxon>
    </lineage>
</organism>
<dbReference type="Pfam" id="PF01066">
    <property type="entry name" value="CDP-OH_P_transf"/>
    <property type="match status" value="1"/>
</dbReference>
<keyword evidence="8 12" id="KW-0472">Membrane</keyword>
<reference evidence="13" key="1">
    <citation type="submission" date="2022-09" db="EMBL/GenBank/DDBJ databases">
        <title>Novel species in genus Arthrobacter.</title>
        <authorList>
            <person name="Liu Y."/>
        </authorList>
    </citation>
    <scope>NUCLEOTIDE SEQUENCE</scope>
    <source>
        <strain evidence="13">Zg-Y815</strain>
    </source>
</reference>
<dbReference type="PANTHER" id="PTHR14269:SF11">
    <property type="entry name" value="CDP-DIACYLGLYCEROL--GLYCEROL-3-PHOSPHATE 3-PHOSPHATIDYLTRANSFERASE"/>
    <property type="match status" value="1"/>
</dbReference>
<dbReference type="InterPro" id="IPR050324">
    <property type="entry name" value="CDP-alcohol_PTase-I"/>
</dbReference>
<keyword evidence="4 11" id="KW-0808">Transferase</keyword>
<keyword evidence="7" id="KW-0443">Lipid metabolism</keyword>
<evidence type="ECO:0000256" key="4">
    <source>
        <dbReference type="ARBA" id="ARBA00022679"/>
    </source>
</evidence>
<keyword evidence="10" id="KW-1208">Phospholipid metabolism</keyword>
<accession>A0ABY5YVQ8</accession>
<evidence type="ECO:0000313" key="14">
    <source>
        <dbReference type="Proteomes" id="UP001059859"/>
    </source>
</evidence>
<keyword evidence="3" id="KW-0444">Lipid biosynthesis</keyword>
<gene>
    <name evidence="13" type="ORF">N2K95_05240</name>
</gene>
<comment type="similarity">
    <text evidence="2 11">Belongs to the CDP-alcohol phosphatidyltransferase class-I family.</text>
</comment>
<name>A0ABY5YVQ8_9MICC</name>
<dbReference type="PROSITE" id="PS00379">
    <property type="entry name" value="CDP_ALCOHOL_P_TRANSF"/>
    <property type="match status" value="1"/>
</dbReference>
<keyword evidence="6 12" id="KW-1133">Transmembrane helix</keyword>
<dbReference type="InterPro" id="IPR048254">
    <property type="entry name" value="CDP_ALCOHOL_P_TRANSF_CS"/>
</dbReference>
<evidence type="ECO:0000256" key="8">
    <source>
        <dbReference type="ARBA" id="ARBA00023136"/>
    </source>
</evidence>
<evidence type="ECO:0000256" key="10">
    <source>
        <dbReference type="ARBA" id="ARBA00023264"/>
    </source>
</evidence>
<dbReference type="InterPro" id="IPR004570">
    <property type="entry name" value="Phosphatidylglycerol_P_synth"/>
</dbReference>
<feature type="transmembrane region" description="Helical" evidence="12">
    <location>
        <begin position="106"/>
        <end position="127"/>
    </location>
</feature>
<evidence type="ECO:0000256" key="7">
    <source>
        <dbReference type="ARBA" id="ARBA00023098"/>
    </source>
</evidence>
<dbReference type="InterPro" id="IPR000462">
    <property type="entry name" value="CDP-OH_P_trans"/>
</dbReference>
<evidence type="ECO:0000313" key="13">
    <source>
        <dbReference type="EMBL" id="UWX98074.1"/>
    </source>
</evidence>
<dbReference type="InterPro" id="IPR043130">
    <property type="entry name" value="CDP-OH_PTrfase_TM_dom"/>
</dbReference>
<comment type="subcellular location">
    <subcellularLocation>
        <location evidence="1">Membrane</location>
        <topology evidence="1">Multi-pass membrane protein</topology>
    </subcellularLocation>
</comment>
<feature type="transmembrane region" description="Helical" evidence="12">
    <location>
        <begin position="21"/>
        <end position="42"/>
    </location>
</feature>
<dbReference type="Gene3D" id="1.20.120.1760">
    <property type="match status" value="1"/>
</dbReference>